<dbReference type="RefSeq" id="XP_007678121.1">
    <property type="nucleotide sequence ID" value="XM_007679931.1"/>
</dbReference>
<evidence type="ECO:0000256" key="1">
    <source>
        <dbReference type="ARBA" id="ARBA00004123"/>
    </source>
</evidence>
<evidence type="ECO:0000256" key="4">
    <source>
        <dbReference type="ARBA" id="ARBA00012950"/>
    </source>
</evidence>
<dbReference type="Gene3D" id="3.40.630.30">
    <property type="match status" value="1"/>
</dbReference>
<dbReference type="PROSITE" id="PS51186">
    <property type="entry name" value="GNAT"/>
    <property type="match status" value="1"/>
</dbReference>
<dbReference type="SUPFAM" id="SSF55729">
    <property type="entry name" value="Acyl-CoA N-acyltransferases (Nat)"/>
    <property type="match status" value="1"/>
</dbReference>
<dbReference type="InterPro" id="IPR039949">
    <property type="entry name" value="NAA40"/>
</dbReference>
<comment type="catalytic activity">
    <reaction evidence="11">
        <text>N-terminal L-seryl-[histone H4] + acetyl-CoA = N-terminal N(alpha)-acetyl-L-seryl-[histone H4] + CoA + H(+)</text>
        <dbReference type="Rhea" id="RHEA:50596"/>
        <dbReference type="Rhea" id="RHEA-COMP:12740"/>
        <dbReference type="Rhea" id="RHEA-COMP:12743"/>
        <dbReference type="ChEBI" id="CHEBI:15378"/>
        <dbReference type="ChEBI" id="CHEBI:57287"/>
        <dbReference type="ChEBI" id="CHEBI:57288"/>
        <dbReference type="ChEBI" id="CHEBI:64738"/>
        <dbReference type="ChEBI" id="CHEBI:83690"/>
        <dbReference type="EC" id="2.3.1.257"/>
    </reaction>
</comment>
<sequence>LYDREISECYDLVSITSQADYEASVQGWHPTRKQREMKDKDMRYLLVRTVSSKEDVGIDLDTTVDGFLSFMLTHDSTPAVPVLYIYELHLAGQLRKLGLGSHLLSLAENIAERVGVKKVMLTCFLSNTKAHTFYLKHGYAKDVSSPDDRRTRNGISKPDYVIMSKTV</sequence>
<dbReference type="HOGENOM" id="CLU_051699_1_2_1"/>
<evidence type="ECO:0000256" key="2">
    <source>
        <dbReference type="ARBA" id="ARBA00004496"/>
    </source>
</evidence>
<feature type="domain" description="N-acetyltransferase" evidence="12">
    <location>
        <begin position="1"/>
        <end position="167"/>
    </location>
</feature>
<dbReference type="GO" id="GO:0043998">
    <property type="term" value="F:histone H2A acetyltransferase activity"/>
    <property type="evidence" value="ECO:0007669"/>
    <property type="project" value="InterPro"/>
</dbReference>
<dbReference type="GeneID" id="19114520"/>
<keyword evidence="14" id="KW-1185">Reference proteome</keyword>
<keyword evidence="7" id="KW-0808">Transferase</keyword>
<dbReference type="EMBL" id="KB445558">
    <property type="protein sequence ID" value="EMC94892.1"/>
    <property type="molecule type" value="Genomic_DNA"/>
</dbReference>
<name>M2LKT0_BAUPA</name>
<evidence type="ECO:0000256" key="9">
    <source>
        <dbReference type="ARBA" id="ARBA00023315"/>
    </source>
</evidence>
<feature type="non-terminal residue" evidence="13">
    <location>
        <position position="1"/>
    </location>
</feature>
<comment type="similarity">
    <text evidence="3">Belongs to the acetyltransferase family. NAA40 subfamily.</text>
</comment>
<dbReference type="GO" id="GO:0005737">
    <property type="term" value="C:cytoplasm"/>
    <property type="evidence" value="ECO:0007669"/>
    <property type="project" value="UniProtKB-SubCell"/>
</dbReference>
<evidence type="ECO:0000256" key="3">
    <source>
        <dbReference type="ARBA" id="ARBA00008870"/>
    </source>
</evidence>
<comment type="subcellular location">
    <subcellularLocation>
        <location evidence="2">Cytoplasm</location>
    </subcellularLocation>
    <subcellularLocation>
        <location evidence="1">Nucleus</location>
    </subcellularLocation>
</comment>
<dbReference type="STRING" id="717646.M2LKT0"/>
<dbReference type="PANTHER" id="PTHR20531">
    <property type="entry name" value="N-ALPHA-ACETYLTRANSFERASE 40"/>
    <property type="match status" value="1"/>
</dbReference>
<dbReference type="GO" id="GO:0005634">
    <property type="term" value="C:nucleus"/>
    <property type="evidence" value="ECO:0007669"/>
    <property type="project" value="UniProtKB-SubCell"/>
</dbReference>
<dbReference type="PANTHER" id="PTHR20531:SF1">
    <property type="entry name" value="N-ALPHA-ACETYLTRANSFERASE 40"/>
    <property type="match status" value="1"/>
</dbReference>
<proteinExistence type="inferred from homology"/>
<reference evidence="13 14" key="1">
    <citation type="journal article" date="2012" name="PLoS Pathog.">
        <title>Diverse lifestyles and strategies of plant pathogenesis encoded in the genomes of eighteen Dothideomycetes fungi.</title>
        <authorList>
            <person name="Ohm R.A."/>
            <person name="Feau N."/>
            <person name="Henrissat B."/>
            <person name="Schoch C.L."/>
            <person name="Horwitz B.A."/>
            <person name="Barry K.W."/>
            <person name="Condon B.J."/>
            <person name="Copeland A.C."/>
            <person name="Dhillon B."/>
            <person name="Glaser F."/>
            <person name="Hesse C.N."/>
            <person name="Kosti I."/>
            <person name="LaButti K."/>
            <person name="Lindquist E.A."/>
            <person name="Lucas S."/>
            <person name="Salamov A.A."/>
            <person name="Bradshaw R.E."/>
            <person name="Ciuffetti L."/>
            <person name="Hamelin R.C."/>
            <person name="Kema G.H.J."/>
            <person name="Lawrence C."/>
            <person name="Scott J.A."/>
            <person name="Spatafora J.W."/>
            <person name="Turgeon B.G."/>
            <person name="de Wit P.J.G.M."/>
            <person name="Zhong S."/>
            <person name="Goodwin S.B."/>
            <person name="Grigoriev I.V."/>
        </authorList>
    </citation>
    <scope>NUCLEOTIDE SEQUENCE [LARGE SCALE GENOMIC DNA]</scope>
    <source>
        <strain evidence="13 14">UAMH 10762</strain>
    </source>
</reference>
<dbReference type="KEGG" id="bcom:BAUCODRAFT_45698"/>
<protein>
    <recommendedName>
        <fullName evidence="5">N-alpha-acetyltransferase 40</fullName>
        <ecNumber evidence="4">2.3.1.257</ecNumber>
    </recommendedName>
</protein>
<evidence type="ECO:0000256" key="11">
    <source>
        <dbReference type="ARBA" id="ARBA00049524"/>
    </source>
</evidence>
<organism evidence="13 14">
    <name type="scientific">Baudoinia panamericana (strain UAMH 10762)</name>
    <name type="common">Angels' share fungus</name>
    <name type="synonym">Baudoinia compniacensis (strain UAMH 10762)</name>
    <dbReference type="NCBI Taxonomy" id="717646"/>
    <lineage>
        <taxon>Eukaryota</taxon>
        <taxon>Fungi</taxon>
        <taxon>Dikarya</taxon>
        <taxon>Ascomycota</taxon>
        <taxon>Pezizomycotina</taxon>
        <taxon>Dothideomycetes</taxon>
        <taxon>Dothideomycetidae</taxon>
        <taxon>Mycosphaerellales</taxon>
        <taxon>Teratosphaeriaceae</taxon>
        <taxon>Baudoinia</taxon>
    </lineage>
</organism>
<dbReference type="eggNOG" id="KOG2488">
    <property type="taxonomic scope" value="Eukaryota"/>
</dbReference>
<keyword evidence="8" id="KW-0539">Nucleus</keyword>
<evidence type="ECO:0000256" key="6">
    <source>
        <dbReference type="ARBA" id="ARBA00022490"/>
    </source>
</evidence>
<evidence type="ECO:0000256" key="8">
    <source>
        <dbReference type="ARBA" id="ARBA00023242"/>
    </source>
</evidence>
<dbReference type="InterPro" id="IPR000182">
    <property type="entry name" value="GNAT_dom"/>
</dbReference>
<comment type="catalytic activity">
    <reaction evidence="10">
        <text>N-terminal L-seryl-[histone H2A] + acetyl-CoA = N-terminal N(alpha)-acetyl-L-seryl-[histone H2A] + CoA + H(+)</text>
        <dbReference type="Rhea" id="RHEA:50600"/>
        <dbReference type="Rhea" id="RHEA-COMP:12742"/>
        <dbReference type="Rhea" id="RHEA-COMP:12744"/>
        <dbReference type="ChEBI" id="CHEBI:15378"/>
        <dbReference type="ChEBI" id="CHEBI:57287"/>
        <dbReference type="ChEBI" id="CHEBI:57288"/>
        <dbReference type="ChEBI" id="CHEBI:64738"/>
        <dbReference type="ChEBI" id="CHEBI:83690"/>
        <dbReference type="EC" id="2.3.1.257"/>
    </reaction>
</comment>
<dbReference type="Pfam" id="PF00583">
    <property type="entry name" value="Acetyltransf_1"/>
    <property type="match status" value="1"/>
</dbReference>
<evidence type="ECO:0000313" key="14">
    <source>
        <dbReference type="Proteomes" id="UP000011761"/>
    </source>
</evidence>
<evidence type="ECO:0000313" key="13">
    <source>
        <dbReference type="EMBL" id="EMC94892.1"/>
    </source>
</evidence>
<accession>M2LKT0</accession>
<dbReference type="AlphaFoldDB" id="M2LKT0"/>
<evidence type="ECO:0000256" key="10">
    <source>
        <dbReference type="ARBA" id="ARBA00047821"/>
    </source>
</evidence>
<feature type="non-terminal residue" evidence="13">
    <location>
        <position position="167"/>
    </location>
</feature>
<evidence type="ECO:0000259" key="12">
    <source>
        <dbReference type="PROSITE" id="PS51186"/>
    </source>
</evidence>
<dbReference type="InterPro" id="IPR016181">
    <property type="entry name" value="Acyl_CoA_acyltransferase"/>
</dbReference>
<evidence type="ECO:0000256" key="5">
    <source>
        <dbReference type="ARBA" id="ARBA00015043"/>
    </source>
</evidence>
<dbReference type="EC" id="2.3.1.257" evidence="4"/>
<dbReference type="OMA" id="ETNVGPY"/>
<keyword evidence="6" id="KW-0963">Cytoplasm</keyword>
<dbReference type="GO" id="GO:0010485">
    <property type="term" value="F:histone H4 acetyltransferase activity"/>
    <property type="evidence" value="ECO:0007669"/>
    <property type="project" value="InterPro"/>
</dbReference>
<keyword evidence="9" id="KW-0012">Acyltransferase</keyword>
<dbReference type="Proteomes" id="UP000011761">
    <property type="component" value="Unassembled WGS sequence"/>
</dbReference>
<dbReference type="GO" id="GO:1990189">
    <property type="term" value="F:protein N-terminal-serine acetyltransferase activity"/>
    <property type="evidence" value="ECO:0007669"/>
    <property type="project" value="UniProtKB-EC"/>
</dbReference>
<evidence type="ECO:0000256" key="7">
    <source>
        <dbReference type="ARBA" id="ARBA00022679"/>
    </source>
</evidence>
<dbReference type="OrthoDB" id="424551at2759"/>
<gene>
    <name evidence="13" type="ORF">BAUCODRAFT_45698</name>
</gene>